<proteinExistence type="predicted"/>
<reference evidence="4 5" key="1">
    <citation type="submission" date="2024-09" db="EMBL/GenBank/DDBJ databases">
        <authorList>
            <person name="Sun Q."/>
            <person name="Mori K."/>
        </authorList>
    </citation>
    <scope>NUCLEOTIDE SEQUENCE [LARGE SCALE GENOMIC DNA]</scope>
    <source>
        <strain evidence="4 5">CECT 7682</strain>
    </source>
</reference>
<keyword evidence="5" id="KW-1185">Reference proteome</keyword>
<sequence length="368" mass="42251">MSIKKIRIAIDTRDLFLAKTGTRTVLEEVINGFKKDHEVEVVEIRPKAFSPPRTKIEKAVEHIRFFWWKEVQLPLSVKKNQCDVLICNDYVVPYFLPKGIKAFPIFHGCNIWELPQHYNKYWRFFFTKMAVLAAKRAKAIFTVSEFSKERLIALFNFAPSKVKVIPLGPKRSLLSPKPLVNIENYGIKEGEKFLLHVGVMEKRKNLVKLIEAFSKIIDRNLKLVLVGQRPPKIFSDDYKNIVSTISRLNLNDKVILTGYVTDEELFTLYSRASAYVFPSLYEGFGIPVIEAYHFSLPVAASNRGALPEVIGNGGLLFDPNDVDDIADKLKRISNLSELETDKFQIGQKEKIRGFQWEKTINEIKKNIG</sequence>
<feature type="domain" description="Glycosyl transferase family 1" evidence="2">
    <location>
        <begin position="183"/>
        <end position="339"/>
    </location>
</feature>
<gene>
    <name evidence="4" type="ORF">ACFFUR_11650</name>
</gene>
<comment type="caution">
    <text evidence="4">The sequence shown here is derived from an EMBL/GenBank/DDBJ whole genome shotgun (WGS) entry which is preliminary data.</text>
</comment>
<dbReference type="EMBL" id="JBHMEW010000061">
    <property type="protein sequence ID" value="MFB9212461.1"/>
    <property type="molecule type" value="Genomic_DNA"/>
</dbReference>
<dbReference type="Proteomes" id="UP001589654">
    <property type="component" value="Unassembled WGS sequence"/>
</dbReference>
<evidence type="ECO:0000259" key="2">
    <source>
        <dbReference type="Pfam" id="PF00534"/>
    </source>
</evidence>
<dbReference type="PANTHER" id="PTHR46401:SF2">
    <property type="entry name" value="GLYCOSYLTRANSFERASE WBBK-RELATED"/>
    <property type="match status" value="1"/>
</dbReference>
<name>A0ABV5J6N2_9BACT</name>
<dbReference type="Pfam" id="PF00534">
    <property type="entry name" value="Glycos_transf_1"/>
    <property type="match status" value="1"/>
</dbReference>
<dbReference type="PANTHER" id="PTHR46401">
    <property type="entry name" value="GLYCOSYLTRANSFERASE WBBK-RELATED"/>
    <property type="match status" value="1"/>
</dbReference>
<protein>
    <submittedName>
        <fullName evidence="4">Glycosyltransferase family 4 protein</fullName>
    </submittedName>
</protein>
<dbReference type="Pfam" id="PF13439">
    <property type="entry name" value="Glyco_transf_4"/>
    <property type="match status" value="1"/>
</dbReference>
<evidence type="ECO:0000259" key="3">
    <source>
        <dbReference type="Pfam" id="PF13439"/>
    </source>
</evidence>
<dbReference type="RefSeq" id="WP_290247669.1">
    <property type="nucleotide sequence ID" value="NZ_JAUFQT010000001.1"/>
</dbReference>
<organism evidence="4 5">
    <name type="scientific">Echinicola jeungdonensis</name>
    <dbReference type="NCBI Taxonomy" id="709343"/>
    <lineage>
        <taxon>Bacteria</taxon>
        <taxon>Pseudomonadati</taxon>
        <taxon>Bacteroidota</taxon>
        <taxon>Cytophagia</taxon>
        <taxon>Cytophagales</taxon>
        <taxon>Cyclobacteriaceae</taxon>
        <taxon>Echinicola</taxon>
    </lineage>
</organism>
<accession>A0ABV5J6N2</accession>
<dbReference type="InterPro" id="IPR028098">
    <property type="entry name" value="Glyco_trans_4-like_N"/>
</dbReference>
<dbReference type="Gene3D" id="3.40.50.2000">
    <property type="entry name" value="Glycogen Phosphorylase B"/>
    <property type="match status" value="2"/>
</dbReference>
<evidence type="ECO:0000313" key="5">
    <source>
        <dbReference type="Proteomes" id="UP001589654"/>
    </source>
</evidence>
<dbReference type="SUPFAM" id="SSF53756">
    <property type="entry name" value="UDP-Glycosyltransferase/glycogen phosphorylase"/>
    <property type="match status" value="1"/>
</dbReference>
<evidence type="ECO:0000313" key="4">
    <source>
        <dbReference type="EMBL" id="MFB9212461.1"/>
    </source>
</evidence>
<keyword evidence="1" id="KW-0808">Transferase</keyword>
<evidence type="ECO:0000256" key="1">
    <source>
        <dbReference type="ARBA" id="ARBA00022679"/>
    </source>
</evidence>
<feature type="domain" description="Glycosyltransferase subfamily 4-like N-terminal" evidence="3">
    <location>
        <begin position="21"/>
        <end position="168"/>
    </location>
</feature>
<dbReference type="CDD" id="cd03809">
    <property type="entry name" value="GT4_MtfB-like"/>
    <property type="match status" value="1"/>
</dbReference>
<dbReference type="InterPro" id="IPR001296">
    <property type="entry name" value="Glyco_trans_1"/>
</dbReference>